<dbReference type="NCBIfam" id="TIGR01175">
    <property type="entry name" value="pilM"/>
    <property type="match status" value="1"/>
</dbReference>
<keyword evidence="2" id="KW-1185">Reference proteome</keyword>
<dbReference type="SUPFAM" id="SSF53067">
    <property type="entry name" value="Actin-like ATPase domain"/>
    <property type="match status" value="2"/>
</dbReference>
<dbReference type="InterPro" id="IPR043129">
    <property type="entry name" value="ATPase_NBD"/>
</dbReference>
<dbReference type="RefSeq" id="WP_183108674.1">
    <property type="nucleotide sequence ID" value="NZ_MCIB01000001.1"/>
</dbReference>
<protein>
    <recommendedName>
        <fullName evidence="3">SHS2 domain-containing protein</fullName>
    </recommendedName>
</protein>
<comment type="caution">
    <text evidence="1">The sequence shown here is derived from an EMBL/GenBank/DDBJ whole genome shotgun (WGS) entry which is preliminary data.</text>
</comment>
<dbReference type="AlphaFoldDB" id="A0A419TAU1"/>
<dbReference type="InterPro" id="IPR005883">
    <property type="entry name" value="PilM"/>
</dbReference>
<evidence type="ECO:0000313" key="2">
    <source>
        <dbReference type="Proteomes" id="UP000284177"/>
    </source>
</evidence>
<dbReference type="PIRSF" id="PIRSF019169">
    <property type="entry name" value="PilM"/>
    <property type="match status" value="1"/>
</dbReference>
<evidence type="ECO:0008006" key="3">
    <source>
        <dbReference type="Google" id="ProtNLM"/>
    </source>
</evidence>
<dbReference type="EMBL" id="MCIB01000001">
    <property type="protein sequence ID" value="RKD34590.1"/>
    <property type="molecule type" value="Genomic_DNA"/>
</dbReference>
<gene>
    <name evidence="1" type="ORF">BET03_01825</name>
</gene>
<dbReference type="Pfam" id="PF11104">
    <property type="entry name" value="PilM_2"/>
    <property type="match status" value="1"/>
</dbReference>
<dbReference type="PANTHER" id="PTHR32432:SF3">
    <property type="entry name" value="ETHANOLAMINE UTILIZATION PROTEIN EUTJ"/>
    <property type="match status" value="1"/>
</dbReference>
<name>A0A419TAU1_9FIRM</name>
<accession>A0A419TAU1</accession>
<evidence type="ECO:0000313" key="1">
    <source>
        <dbReference type="EMBL" id="RKD34590.1"/>
    </source>
</evidence>
<proteinExistence type="predicted"/>
<dbReference type="InterPro" id="IPR050696">
    <property type="entry name" value="FtsA/MreB"/>
</dbReference>
<dbReference type="PANTHER" id="PTHR32432">
    <property type="entry name" value="CELL DIVISION PROTEIN FTSA-RELATED"/>
    <property type="match status" value="1"/>
</dbReference>
<sequence length="349" mass="40021">MFNNKVISIDIGSKNIKIAEGKHVKNDVHISNAVILQTPKESFYDGKILDKHKIKEVILDTIKRKKMKAKKVVFTIQSTSVVTREMYLPDVKKEELDSIVRFEVEQYLPILLNDYVIQYKTLDKKSDNEKIKLQVIALPKDIVKMYLELAKELKLKPLALDINSNAISKLFSKGIKINDEKYSFDKTVALIDLGYDKLDVNIIKGGCSHFSRIIPKGGKDIDITIANSFNLELNEAEEKKVNEVNLDETNNNLSSGMLNEVTKRIIEEWTSEVSRVFQYYMSRNREFRVDKIYLYGGSSQIQNINNIISNQLNMPVSIIKNMSNIKIGKTIDDIEIERFLNAVGAIIRR</sequence>
<organism evidence="1 2">
    <name type="scientific">Thermohalobacter berrensis</name>
    <dbReference type="NCBI Taxonomy" id="99594"/>
    <lineage>
        <taxon>Bacteria</taxon>
        <taxon>Bacillati</taxon>
        <taxon>Bacillota</taxon>
        <taxon>Tissierellia</taxon>
        <taxon>Tissierellales</taxon>
        <taxon>Thermohalobacteraceae</taxon>
        <taxon>Thermohalobacter</taxon>
    </lineage>
</organism>
<dbReference type="Gene3D" id="3.30.1490.300">
    <property type="match status" value="1"/>
</dbReference>
<dbReference type="Gene3D" id="3.30.420.40">
    <property type="match status" value="2"/>
</dbReference>
<dbReference type="CDD" id="cd24049">
    <property type="entry name" value="ASKHA_NBD_PilM"/>
    <property type="match status" value="1"/>
</dbReference>
<dbReference type="Proteomes" id="UP000284177">
    <property type="component" value="Unassembled WGS sequence"/>
</dbReference>
<reference evidence="1 2" key="1">
    <citation type="submission" date="2016-08" db="EMBL/GenBank/DDBJ databases">
        <title>Novel Firmicutes and Novel Genomes.</title>
        <authorList>
            <person name="Poppleton D.I."/>
            <person name="Gribaldo S."/>
        </authorList>
    </citation>
    <scope>NUCLEOTIDE SEQUENCE [LARGE SCALE GENOMIC DNA]</scope>
    <source>
        <strain evidence="1 2">CTT3</strain>
    </source>
</reference>